<feature type="binding site" evidence="3">
    <location>
        <position position="184"/>
    </location>
    <ligand>
        <name>dimethylallyl diphosphate</name>
        <dbReference type="ChEBI" id="CHEBI:57623"/>
    </ligand>
</feature>
<evidence type="ECO:0000313" key="5">
    <source>
        <dbReference type="EMBL" id="CAG5184709.1"/>
    </source>
</evidence>
<comment type="caution">
    <text evidence="5">The sequence shown here is derived from an EMBL/GenBank/DDBJ whole genome shotgun (WGS) entry which is preliminary data.</text>
</comment>
<organism evidence="5 6">
    <name type="scientific">Alternaria atra</name>
    <dbReference type="NCBI Taxonomy" id="119953"/>
    <lineage>
        <taxon>Eukaryota</taxon>
        <taxon>Fungi</taxon>
        <taxon>Dikarya</taxon>
        <taxon>Ascomycota</taxon>
        <taxon>Pezizomycotina</taxon>
        <taxon>Dothideomycetes</taxon>
        <taxon>Pleosporomycetidae</taxon>
        <taxon>Pleosporales</taxon>
        <taxon>Pleosporineae</taxon>
        <taxon>Pleosporaceae</taxon>
        <taxon>Alternaria</taxon>
        <taxon>Alternaria sect. Ulocladioides</taxon>
    </lineage>
</organism>
<dbReference type="Pfam" id="PF11991">
    <property type="entry name" value="Trp_DMAT"/>
    <property type="match status" value="1"/>
</dbReference>
<evidence type="ECO:0000256" key="4">
    <source>
        <dbReference type="SAM" id="MobiDB-lite"/>
    </source>
</evidence>
<feature type="binding site" evidence="3">
    <location>
        <position position="250"/>
    </location>
    <ligand>
        <name>dimethylallyl diphosphate</name>
        <dbReference type="ChEBI" id="CHEBI:57623"/>
    </ligand>
</feature>
<evidence type="ECO:0008006" key="7">
    <source>
        <dbReference type="Google" id="ProtNLM"/>
    </source>
</evidence>
<dbReference type="GeneID" id="67011272"/>
<dbReference type="SFLD" id="SFLDS00036">
    <property type="entry name" value="Aromatic_Prenyltransferase"/>
    <property type="match status" value="1"/>
</dbReference>
<feature type="binding site" evidence="3">
    <location>
        <position position="101"/>
    </location>
    <ligand>
        <name>dimethylallyl diphosphate</name>
        <dbReference type="ChEBI" id="CHEBI:57623"/>
    </ligand>
</feature>
<proteinExistence type="inferred from homology"/>
<dbReference type="EMBL" id="CAJRGZ010000030">
    <property type="protein sequence ID" value="CAG5184709.1"/>
    <property type="molecule type" value="Genomic_DNA"/>
</dbReference>
<feature type="binding site" evidence="3">
    <location>
        <position position="252"/>
    </location>
    <ligand>
        <name>dimethylallyl diphosphate</name>
        <dbReference type="ChEBI" id="CHEBI:57623"/>
    </ligand>
</feature>
<feature type="binding site" evidence="3">
    <location>
        <position position="86"/>
    </location>
    <ligand>
        <name>L-tryptophan</name>
        <dbReference type="ChEBI" id="CHEBI:57912"/>
    </ligand>
</feature>
<dbReference type="SFLD" id="SFLDG01162">
    <property type="entry name" value="I"/>
    <property type="match status" value="1"/>
</dbReference>
<reference evidence="5" key="1">
    <citation type="submission" date="2021-05" db="EMBL/GenBank/DDBJ databases">
        <authorList>
            <person name="Stam R."/>
        </authorList>
    </citation>
    <scope>NUCLEOTIDE SEQUENCE</scope>
    <source>
        <strain evidence="5">CS162</strain>
    </source>
</reference>
<dbReference type="InterPro" id="IPR012148">
    <property type="entry name" value="ABBA_DMATS-like"/>
</dbReference>
<name>A0A8J2IF20_9PLEO</name>
<sequence>MGPTTKAWESLRPLLPSRESDCDYWWNYTGLHLAHLLEAAQYPVEKQYEALLFHHHRVVPYFGPAPASDGTFHWPTVNTIQGPPVEYSWKWNTATGAPEVRYTFEAVDRFSGSPKDPLNQGPSRDLLYHIASAFPSVDLAWTNHFLATLFDHDQHRYAQEQDNNQITTTVMVAAEFVEPGVNIKVYLKSRRLGTREIPLEVYKDAISQVCPASASATVLYEFLNSDPEGQLLTPAILGIDCISAPNSRIKLYFRTPHVRFSTIHTIMTLNHRKDVSAVQIESLRTLLAAVTGLPLDFPDDEDWPINARFEDLVYKSSAKVPLVYPACGFYFDIAPGRDLPNVKVQLPLYVYGREEQQLADGVAQWMKDNGRGKFADLFLEALPRLGDRGTAHGPDRAKGRSVKGANGVHANGTNGTNGMHTGMPRGLQSYLSIMFTADGQLEVTTYLTPVLSETPWLA</sequence>
<protein>
    <recommendedName>
        <fullName evidence="7">Aromatic prenyltransferase</fullName>
    </recommendedName>
</protein>
<evidence type="ECO:0000256" key="2">
    <source>
        <dbReference type="ARBA" id="ARBA00022679"/>
    </source>
</evidence>
<dbReference type="GO" id="GO:0004659">
    <property type="term" value="F:prenyltransferase activity"/>
    <property type="evidence" value="ECO:0007669"/>
    <property type="project" value="TreeGrafter"/>
</dbReference>
<dbReference type="AlphaFoldDB" id="A0A8J2IF20"/>
<keyword evidence="2" id="KW-0808">Transferase</keyword>
<dbReference type="NCBIfam" id="TIGR03429">
    <property type="entry name" value="arom_pren_DMATS"/>
    <property type="match status" value="1"/>
</dbReference>
<dbReference type="InterPro" id="IPR033964">
    <property type="entry name" value="ABBA"/>
</dbReference>
<feature type="region of interest" description="Disordered" evidence="4">
    <location>
        <begin position="389"/>
        <end position="420"/>
    </location>
</feature>
<evidence type="ECO:0000256" key="1">
    <source>
        <dbReference type="ARBA" id="ARBA00010209"/>
    </source>
</evidence>
<dbReference type="InterPro" id="IPR017795">
    <property type="entry name" value="ABBA_NscD-like"/>
</dbReference>
<dbReference type="GO" id="GO:0009820">
    <property type="term" value="P:alkaloid metabolic process"/>
    <property type="evidence" value="ECO:0007669"/>
    <property type="project" value="InterPro"/>
</dbReference>
<gene>
    <name evidence="5" type="ORF">ALTATR162_LOCUS11043</name>
</gene>
<comment type="similarity">
    <text evidence="1">Belongs to the tryptophan dimethylallyltransferase family.</text>
</comment>
<feature type="binding site" evidence="3">
    <location>
        <position position="248"/>
    </location>
    <ligand>
        <name>dimethylallyl diphosphate</name>
        <dbReference type="ChEBI" id="CHEBI:57623"/>
    </ligand>
</feature>
<dbReference type="PANTHER" id="PTHR40627">
    <property type="entry name" value="INDOLE PRENYLTRANSFERASE TDIB-RELATED"/>
    <property type="match status" value="1"/>
</dbReference>
<evidence type="ECO:0000256" key="3">
    <source>
        <dbReference type="PIRSR" id="PIRSR000509-1"/>
    </source>
</evidence>
<keyword evidence="6" id="KW-1185">Reference proteome</keyword>
<dbReference type="CDD" id="cd13929">
    <property type="entry name" value="PT-DMATS_CymD"/>
    <property type="match status" value="1"/>
</dbReference>
<feature type="compositionally biased region" description="Basic and acidic residues" evidence="4">
    <location>
        <begin position="389"/>
        <end position="398"/>
    </location>
</feature>
<feature type="compositionally biased region" description="Low complexity" evidence="4">
    <location>
        <begin position="411"/>
        <end position="420"/>
    </location>
</feature>
<dbReference type="OrthoDB" id="3354387at2759"/>
<dbReference type="PANTHER" id="PTHR40627:SF4">
    <property type="entry name" value="PRENYLTRANSFERASE ASQH1-RELATED"/>
    <property type="match status" value="1"/>
</dbReference>
<feature type="binding site" evidence="3">
    <location>
        <position position="186"/>
    </location>
    <ligand>
        <name>dimethylallyl diphosphate</name>
        <dbReference type="ChEBI" id="CHEBI:57623"/>
    </ligand>
</feature>
<dbReference type="PIRSF" id="PIRSF000509">
    <property type="entry name" value="Trp_DMAT"/>
    <property type="match status" value="1"/>
</dbReference>
<dbReference type="RefSeq" id="XP_043174619.1">
    <property type="nucleotide sequence ID" value="XM_043318684.1"/>
</dbReference>
<accession>A0A8J2IF20</accession>
<evidence type="ECO:0000313" key="6">
    <source>
        <dbReference type="Proteomes" id="UP000676310"/>
    </source>
</evidence>
<dbReference type="Proteomes" id="UP000676310">
    <property type="component" value="Unassembled WGS sequence"/>
</dbReference>